<dbReference type="InterPro" id="IPR016181">
    <property type="entry name" value="Acyl_CoA_acyltransferase"/>
</dbReference>
<dbReference type="InterPro" id="IPR056935">
    <property type="entry name" value="Rv0428c-like_C"/>
</dbReference>
<dbReference type="InterPro" id="IPR000182">
    <property type="entry name" value="GNAT_dom"/>
</dbReference>
<proteinExistence type="predicted"/>
<dbReference type="Pfam" id="PF24553">
    <property type="entry name" value="Rv0428c_C"/>
    <property type="match status" value="1"/>
</dbReference>
<dbReference type="Gene3D" id="3.40.630.30">
    <property type="match status" value="1"/>
</dbReference>
<gene>
    <name evidence="2" type="ORF">C7383_102401</name>
</gene>
<dbReference type="SUPFAM" id="SSF55729">
    <property type="entry name" value="Acyl-CoA N-acyltransferases (Nat)"/>
    <property type="match status" value="1"/>
</dbReference>
<evidence type="ECO:0000313" key="3">
    <source>
        <dbReference type="Proteomes" id="UP000245412"/>
    </source>
</evidence>
<sequence length="286" mass="33175">MDTSDKTSDKAAYMKLIEEISLNAWPSHKIELYDGWLIRFSHNYTYRTNSVEQVGKSLIPAEEKIKYCESVYRNFHTPTNFKINPLLDPSFDELLESKGYEIRHATEVMTMPIENFRSYKPVSVEYEYYGRNSNLPSSIFYPNETIVQLRDRITDEWIEALFRLNGTTNPTLRRIVPSMFKAIPKETIVAFIEIEGRVVASGLGILDREHIGLYAIYVDASCRRKNYGRSICSSILEEARKKGARHAYLQVVCGNSTAKNLYQSLGFEDFYTYWFRSLKDTGAWNL</sequence>
<dbReference type="GO" id="GO:0016747">
    <property type="term" value="F:acyltransferase activity, transferring groups other than amino-acyl groups"/>
    <property type="evidence" value="ECO:0007669"/>
    <property type="project" value="InterPro"/>
</dbReference>
<dbReference type="RefSeq" id="WP_257497512.1">
    <property type="nucleotide sequence ID" value="NZ_JANKBI010000005.1"/>
</dbReference>
<dbReference type="EMBL" id="QGGY01000002">
    <property type="protein sequence ID" value="PWJ78265.1"/>
    <property type="molecule type" value="Genomic_DNA"/>
</dbReference>
<accession>A0AB73T8X2</accession>
<dbReference type="Proteomes" id="UP000245412">
    <property type="component" value="Unassembled WGS sequence"/>
</dbReference>
<evidence type="ECO:0000313" key="2">
    <source>
        <dbReference type="EMBL" id="PWJ78265.1"/>
    </source>
</evidence>
<feature type="domain" description="N-acetyltransferase" evidence="1">
    <location>
        <begin position="144"/>
        <end position="286"/>
    </location>
</feature>
<reference evidence="2 3" key="1">
    <citation type="submission" date="2018-05" db="EMBL/GenBank/DDBJ databases">
        <authorList>
            <person name="Goeker M."/>
            <person name="Huntemann M."/>
            <person name="Clum A."/>
            <person name="Pillay M."/>
            <person name="Palaniappan K."/>
            <person name="Varghese N."/>
            <person name="Mikhailova N."/>
            <person name="Stamatis D."/>
            <person name="Reddy T."/>
            <person name="Daum C."/>
            <person name="Shapiro N."/>
            <person name="Ivanova N."/>
            <person name="Kyrpides N."/>
            <person name="Woyke T."/>
        </authorList>
    </citation>
    <scope>NUCLEOTIDE SEQUENCE [LARGE SCALE GENOMIC DNA]</scope>
    <source>
        <strain evidence="2 3">DSM 26524</strain>
    </source>
</reference>
<keyword evidence="3" id="KW-1185">Reference proteome</keyword>
<dbReference type="PROSITE" id="PS51186">
    <property type="entry name" value="GNAT"/>
    <property type="match status" value="1"/>
</dbReference>
<evidence type="ECO:0000259" key="1">
    <source>
        <dbReference type="PROSITE" id="PS51186"/>
    </source>
</evidence>
<dbReference type="AlphaFoldDB" id="A0AB73T8X2"/>
<organism evidence="2 3">
    <name type="scientific">Murimonas intestini</name>
    <dbReference type="NCBI Taxonomy" id="1337051"/>
    <lineage>
        <taxon>Bacteria</taxon>
        <taxon>Bacillati</taxon>
        <taxon>Bacillota</taxon>
        <taxon>Clostridia</taxon>
        <taxon>Lachnospirales</taxon>
        <taxon>Lachnospiraceae</taxon>
        <taxon>Murimonas</taxon>
    </lineage>
</organism>
<comment type="caution">
    <text evidence="2">The sequence shown here is derived from an EMBL/GenBank/DDBJ whole genome shotgun (WGS) entry which is preliminary data.</text>
</comment>
<protein>
    <submittedName>
        <fullName evidence="2">N-acetylglutamate synthase-like GNAT family acetyltransferase</fullName>
    </submittedName>
</protein>
<dbReference type="CDD" id="cd04301">
    <property type="entry name" value="NAT_SF"/>
    <property type="match status" value="1"/>
</dbReference>
<name>A0AB73T8X2_9FIRM</name>